<dbReference type="PANTHER" id="PTHR10540">
    <property type="entry name" value="EUKARYOTIC TRANSLATION INITIATION FACTOR 3 SUBUNIT F-RELATED"/>
    <property type="match status" value="1"/>
</dbReference>
<dbReference type="InterPro" id="IPR024969">
    <property type="entry name" value="EIF3F/CSN6-like_C"/>
</dbReference>
<gene>
    <name evidence="3" type="ORF">DEA37_0001186</name>
</gene>
<sequence>PFSQDGSPTTKTFDRLHSQIGAEEAEEVGIEHLLRDIKDTTLGPLSQRLGAQLDGLSGLLRNLREIGNYLELVASNQLPVNHNVIYQLQDMFNRLPDLRLHDMVRAVHVNTNDQMLVIYIAAVMRAVLALHDLIGNKLANRESERNEEGNTGLDAKKSAGDQTKKGTLTSDEPDASKDNDAIAGVTPKAEDSSGPPAPSKK</sequence>
<feature type="non-terminal residue" evidence="3">
    <location>
        <position position="1"/>
    </location>
</feature>
<accession>A0A5J4N5K5</accession>
<feature type="region of interest" description="Disordered" evidence="1">
    <location>
        <begin position="141"/>
        <end position="201"/>
    </location>
</feature>
<dbReference type="PANTHER" id="PTHR10540:SF7">
    <property type="entry name" value="26S PROTEASOME NON-ATPASE REGULATORY SUBUNIT 7"/>
    <property type="match status" value="1"/>
</dbReference>
<feature type="domain" description="EIF3F/CSN6-like C-terminal" evidence="2">
    <location>
        <begin position="24"/>
        <end position="134"/>
    </location>
</feature>
<dbReference type="GO" id="GO:0043161">
    <property type="term" value="P:proteasome-mediated ubiquitin-dependent protein catabolic process"/>
    <property type="evidence" value="ECO:0007669"/>
    <property type="project" value="TreeGrafter"/>
</dbReference>
<evidence type="ECO:0000256" key="1">
    <source>
        <dbReference type="SAM" id="MobiDB-lite"/>
    </source>
</evidence>
<dbReference type="Pfam" id="PF13012">
    <property type="entry name" value="MitMem_reg"/>
    <property type="match status" value="1"/>
</dbReference>
<dbReference type="GO" id="GO:0000502">
    <property type="term" value="C:proteasome complex"/>
    <property type="evidence" value="ECO:0007669"/>
    <property type="project" value="UniProtKB-KW"/>
</dbReference>
<evidence type="ECO:0000313" key="4">
    <source>
        <dbReference type="Proteomes" id="UP000324629"/>
    </source>
</evidence>
<comment type="caution">
    <text evidence="3">The sequence shown here is derived from an EMBL/GenBank/DDBJ whole genome shotgun (WGS) entry which is preliminary data.</text>
</comment>
<evidence type="ECO:0000313" key="3">
    <source>
        <dbReference type="EMBL" id="KAA3670801.1"/>
    </source>
</evidence>
<name>A0A5J4N5K5_9TREM</name>
<feature type="compositionally biased region" description="Basic and acidic residues" evidence="1">
    <location>
        <begin position="141"/>
        <end position="164"/>
    </location>
</feature>
<keyword evidence="3" id="KW-0647">Proteasome</keyword>
<reference evidence="3 4" key="1">
    <citation type="journal article" date="2019" name="Gigascience">
        <title>Whole-genome sequence of the oriental lung fluke Paragonimus westermani.</title>
        <authorList>
            <person name="Oey H."/>
            <person name="Zakrzewski M."/>
            <person name="Narain K."/>
            <person name="Devi K.R."/>
            <person name="Agatsuma T."/>
            <person name="Nawaratna S."/>
            <person name="Gobert G.N."/>
            <person name="Jones M.K."/>
            <person name="Ragan M.A."/>
            <person name="McManus D.P."/>
            <person name="Krause L."/>
        </authorList>
    </citation>
    <scope>NUCLEOTIDE SEQUENCE [LARGE SCALE GENOMIC DNA]</scope>
    <source>
        <strain evidence="3 4">IND2009</strain>
    </source>
</reference>
<dbReference type="Proteomes" id="UP000324629">
    <property type="component" value="Unassembled WGS sequence"/>
</dbReference>
<proteinExistence type="predicted"/>
<protein>
    <submittedName>
        <fullName evidence="3">26S proteasome regulatory subunit N8</fullName>
    </submittedName>
</protein>
<dbReference type="Gene3D" id="3.40.140.10">
    <property type="entry name" value="Cytidine Deaminase, domain 2"/>
    <property type="match status" value="1"/>
</dbReference>
<dbReference type="EMBL" id="QNGE01008267">
    <property type="protein sequence ID" value="KAA3670801.1"/>
    <property type="molecule type" value="Genomic_DNA"/>
</dbReference>
<dbReference type="AlphaFoldDB" id="A0A5J4N5K5"/>
<evidence type="ECO:0000259" key="2">
    <source>
        <dbReference type="Pfam" id="PF13012"/>
    </source>
</evidence>
<organism evidence="3 4">
    <name type="scientific">Paragonimus westermani</name>
    <dbReference type="NCBI Taxonomy" id="34504"/>
    <lineage>
        <taxon>Eukaryota</taxon>
        <taxon>Metazoa</taxon>
        <taxon>Spiralia</taxon>
        <taxon>Lophotrochozoa</taxon>
        <taxon>Platyhelminthes</taxon>
        <taxon>Trematoda</taxon>
        <taxon>Digenea</taxon>
        <taxon>Plagiorchiida</taxon>
        <taxon>Troglotremata</taxon>
        <taxon>Troglotrematidae</taxon>
        <taxon>Paragonimus</taxon>
    </lineage>
</organism>
<keyword evidence="4" id="KW-1185">Reference proteome</keyword>